<proteinExistence type="predicted"/>
<sequence length="30" mass="3391">MMMDIIVKGAEGEIAMGIDMMRMLKAEYLV</sequence>
<dbReference type="Proteomes" id="UP000008305">
    <property type="component" value="Chromosome"/>
</dbReference>
<dbReference type="KEGG" id="cpm:G5S_0940"/>
<protein>
    <submittedName>
        <fullName evidence="1">Uncharacterized protein</fullName>
    </submittedName>
</protein>
<gene>
    <name evidence="1" type="ordered locus">G5S_0940</name>
</gene>
<keyword evidence="2" id="KW-1185">Reference proteome</keyword>
<organism evidence="1 2">
    <name type="scientific">Chlamydia pecorum (strain ATCC VR-628 / DSM 29919 / E58)</name>
    <name type="common">Chlamydophila pecorum</name>
    <dbReference type="NCBI Taxonomy" id="331635"/>
    <lineage>
        <taxon>Bacteria</taxon>
        <taxon>Pseudomonadati</taxon>
        <taxon>Chlamydiota</taxon>
        <taxon>Chlamydiia</taxon>
        <taxon>Chlamydiales</taxon>
        <taxon>Chlamydiaceae</taxon>
        <taxon>Chlamydia/Chlamydophila group</taxon>
        <taxon>Chlamydia</taxon>
    </lineage>
</organism>
<dbReference type="AlphaFoldDB" id="A0AA34RDU0"/>
<evidence type="ECO:0000313" key="1">
    <source>
        <dbReference type="EMBL" id="AEB41871.1"/>
    </source>
</evidence>
<name>A0AA34RDU0_CHLPE</name>
<dbReference type="EMBL" id="CP002608">
    <property type="protein sequence ID" value="AEB41871.1"/>
    <property type="molecule type" value="Genomic_DNA"/>
</dbReference>
<reference evidence="1 2" key="1">
    <citation type="journal article" date="2011" name="J. Bacteriol.">
        <title>Genome sequence of the obligate intracellular animal pathogen Chlamydia pecorum E58.</title>
        <authorList>
            <person name="Mojica S."/>
            <person name="Huot Creasy H."/>
            <person name="Daugherty S."/>
            <person name="Read T.D."/>
            <person name="Kim T."/>
            <person name="Kaltenboeck B."/>
            <person name="Bavoil P."/>
            <person name="Myers G.S."/>
        </authorList>
    </citation>
    <scope>NUCLEOTIDE SEQUENCE [LARGE SCALE GENOMIC DNA]</scope>
    <source>
        <strain evidence="1 2">E58</strain>
    </source>
</reference>
<evidence type="ECO:0000313" key="2">
    <source>
        <dbReference type="Proteomes" id="UP000008305"/>
    </source>
</evidence>
<accession>A0AA34RDU0</accession>